<evidence type="ECO:0000256" key="1">
    <source>
        <dbReference type="SAM" id="Phobius"/>
    </source>
</evidence>
<keyword evidence="3" id="KW-1185">Reference proteome</keyword>
<sequence>MKILLVFVLFFIEIFGANLLSYNVYERDDRVDVMLSFDAPYEGNIFQKRDKNRTSLVLNSLNFTQTINQKINSNIVQSLQITPRQSSLVIDLNSAEPILLNASKTSDGFGLRIRVGLKNTPEQMANMPKASVKLGQNETVNSDESLVDSRYFIVLGALLTLLLLLYMIKKYISSQKQQNASSSSAFSWLIKGSEGKINVLQERYLDRQNKVVLLDYNNQKYLVLTGASNVLLDRFGEDKIQNEEDFAVFFEENKKRLGNYLQDRQSSLDNYKNKLTNA</sequence>
<proteinExistence type="predicted"/>
<reference evidence="2 3" key="1">
    <citation type="submission" date="2020-11" db="EMBL/GenBank/DDBJ databases">
        <authorList>
            <person name="Peeters C."/>
        </authorList>
    </citation>
    <scope>NUCLEOTIDE SEQUENCE [LARGE SCALE GENOMIC DNA]</scope>
    <source>
        <strain evidence="2 3">LMG 7974</strain>
    </source>
</reference>
<gene>
    <name evidence="2" type="ORF">LMG7974_00911</name>
</gene>
<dbReference type="Proteomes" id="UP000789803">
    <property type="component" value="Unassembled WGS sequence"/>
</dbReference>
<keyword evidence="1" id="KW-1133">Transmembrane helix</keyword>
<keyword evidence="1" id="KW-0812">Transmembrane</keyword>
<evidence type="ECO:0000313" key="3">
    <source>
        <dbReference type="Proteomes" id="UP000789803"/>
    </source>
</evidence>
<feature type="transmembrane region" description="Helical" evidence="1">
    <location>
        <begin position="151"/>
        <end position="168"/>
    </location>
</feature>
<accession>A0ABM8Q645</accession>
<comment type="caution">
    <text evidence="2">The sequence shown here is derived from an EMBL/GenBank/DDBJ whole genome shotgun (WGS) entry which is preliminary data.</text>
</comment>
<protein>
    <recommendedName>
        <fullName evidence="4">Excinuclease ABC subunit A</fullName>
    </recommendedName>
</protein>
<dbReference type="RefSeq" id="WP_229932717.1">
    <property type="nucleotide sequence ID" value="NZ_CAJHOF010000007.1"/>
</dbReference>
<keyword evidence="1" id="KW-0472">Membrane</keyword>
<evidence type="ECO:0000313" key="2">
    <source>
        <dbReference type="EMBL" id="CAD7288288.1"/>
    </source>
</evidence>
<organism evidence="2 3">
    <name type="scientific">Campylobacter majalis</name>
    <dbReference type="NCBI Taxonomy" id="2790656"/>
    <lineage>
        <taxon>Bacteria</taxon>
        <taxon>Pseudomonadati</taxon>
        <taxon>Campylobacterota</taxon>
        <taxon>Epsilonproteobacteria</taxon>
        <taxon>Campylobacterales</taxon>
        <taxon>Campylobacteraceae</taxon>
        <taxon>Campylobacter</taxon>
    </lineage>
</organism>
<evidence type="ECO:0008006" key="4">
    <source>
        <dbReference type="Google" id="ProtNLM"/>
    </source>
</evidence>
<name>A0ABM8Q645_9BACT</name>
<dbReference type="EMBL" id="CAJHOF010000007">
    <property type="protein sequence ID" value="CAD7288288.1"/>
    <property type="molecule type" value="Genomic_DNA"/>
</dbReference>